<sequence>MNNASAGESSLIPGDPPVEATRPPGRPGPSPVLLLSLLALGAGNFSVLQSLVNPALGTMGADLGADPAIASWVLTGYLLSAAVATPLAGRLGDLYGRRNLLLAVLFLLAAGGVVAAAAPNMGVLIAGRIIQGAAGSLYPLSFGIVRDELPPERVAPGIGLLSGTLGVGGGIGIVLAGPIIQTLGWRWLFWIPALLTLLVLAGAWYWLPTSRTRARGAISPLPPILLTGWLVCLLVGLSRAGTWGWTSARVLTLLALAGALCMVWWLSETRAPHPLIDPRVLRQRAVWATNLSALCIGFSLFGSFLLIPQLLTAPTPTGFGESVTVAGLFLLPSAVTSLLCGPLSGRISRRYGNRLPIVLGAVVVAVSMALPAVVHSQHWHLLACSFGLGTGMGLAFAALANATVEHVSPDRIGIATGVNTLARSLGGSLGTALVATALAASFSNGAPGPGGFTSGFWICAVAGLVSALAGLAIPRRAALSRAPSGPVGKVGQSGPG</sequence>
<feature type="transmembrane region" description="Helical" evidence="6">
    <location>
        <begin position="157"/>
        <end position="181"/>
    </location>
</feature>
<accession>A0A9X1T2A9</accession>
<dbReference type="Gene3D" id="1.20.1250.20">
    <property type="entry name" value="MFS general substrate transporter like domains"/>
    <property type="match status" value="1"/>
</dbReference>
<feature type="transmembrane region" description="Helical" evidence="6">
    <location>
        <begin position="32"/>
        <end position="49"/>
    </location>
</feature>
<keyword evidence="3 6" id="KW-1133">Transmembrane helix</keyword>
<feature type="transmembrane region" description="Helical" evidence="6">
    <location>
        <begin position="287"/>
        <end position="311"/>
    </location>
</feature>
<evidence type="ECO:0000313" key="8">
    <source>
        <dbReference type="EMBL" id="MCD5314443.1"/>
    </source>
</evidence>
<dbReference type="CDD" id="cd17504">
    <property type="entry name" value="MFS_MMR_MDR_like"/>
    <property type="match status" value="1"/>
</dbReference>
<dbReference type="EMBL" id="JAJOMB010000016">
    <property type="protein sequence ID" value="MCD5314443.1"/>
    <property type="molecule type" value="Genomic_DNA"/>
</dbReference>
<gene>
    <name evidence="8" type="ORF">LR394_26400</name>
</gene>
<evidence type="ECO:0000313" key="9">
    <source>
        <dbReference type="Proteomes" id="UP001138997"/>
    </source>
</evidence>
<dbReference type="RefSeq" id="WP_231446963.1">
    <property type="nucleotide sequence ID" value="NZ_JAJOMB010000016.1"/>
</dbReference>
<feature type="region of interest" description="Disordered" evidence="5">
    <location>
        <begin position="1"/>
        <end position="26"/>
    </location>
</feature>
<dbReference type="PROSITE" id="PS50850">
    <property type="entry name" value="MFS"/>
    <property type="match status" value="1"/>
</dbReference>
<feature type="transmembrane region" description="Helical" evidence="6">
    <location>
        <begin position="219"/>
        <end position="237"/>
    </location>
</feature>
<dbReference type="AlphaFoldDB" id="A0A9X1T2A9"/>
<evidence type="ECO:0000256" key="5">
    <source>
        <dbReference type="SAM" id="MobiDB-lite"/>
    </source>
</evidence>
<dbReference type="PANTHER" id="PTHR23501:SF197">
    <property type="entry name" value="COMD"/>
    <property type="match status" value="1"/>
</dbReference>
<evidence type="ECO:0000256" key="2">
    <source>
        <dbReference type="ARBA" id="ARBA00022692"/>
    </source>
</evidence>
<dbReference type="SUPFAM" id="SSF103473">
    <property type="entry name" value="MFS general substrate transporter"/>
    <property type="match status" value="2"/>
</dbReference>
<dbReference type="Gene3D" id="1.20.1720.10">
    <property type="entry name" value="Multidrug resistance protein D"/>
    <property type="match status" value="1"/>
</dbReference>
<feature type="transmembrane region" description="Helical" evidence="6">
    <location>
        <begin position="243"/>
        <end position="266"/>
    </location>
</feature>
<dbReference type="InterPro" id="IPR011701">
    <property type="entry name" value="MFS"/>
</dbReference>
<dbReference type="GO" id="GO:0005886">
    <property type="term" value="C:plasma membrane"/>
    <property type="evidence" value="ECO:0007669"/>
    <property type="project" value="UniProtKB-SubCell"/>
</dbReference>
<proteinExistence type="predicted"/>
<feature type="transmembrane region" description="Helical" evidence="6">
    <location>
        <begin position="355"/>
        <end position="373"/>
    </location>
</feature>
<dbReference type="InterPro" id="IPR036259">
    <property type="entry name" value="MFS_trans_sf"/>
</dbReference>
<feature type="transmembrane region" description="Helical" evidence="6">
    <location>
        <begin position="187"/>
        <end position="207"/>
    </location>
</feature>
<keyword evidence="2 6" id="KW-0812">Transmembrane</keyword>
<dbReference type="Proteomes" id="UP001138997">
    <property type="component" value="Unassembled WGS sequence"/>
</dbReference>
<comment type="subcellular location">
    <subcellularLocation>
        <location evidence="1">Cell membrane</location>
        <topology evidence="1">Multi-pass membrane protein</topology>
    </subcellularLocation>
</comment>
<dbReference type="Pfam" id="PF07690">
    <property type="entry name" value="MFS_1"/>
    <property type="match status" value="1"/>
</dbReference>
<evidence type="ECO:0000259" key="7">
    <source>
        <dbReference type="PROSITE" id="PS50850"/>
    </source>
</evidence>
<feature type="transmembrane region" description="Helical" evidence="6">
    <location>
        <begin position="323"/>
        <end position="343"/>
    </location>
</feature>
<evidence type="ECO:0000256" key="4">
    <source>
        <dbReference type="ARBA" id="ARBA00023136"/>
    </source>
</evidence>
<keyword evidence="4 6" id="KW-0472">Membrane</keyword>
<evidence type="ECO:0000256" key="1">
    <source>
        <dbReference type="ARBA" id="ARBA00004651"/>
    </source>
</evidence>
<dbReference type="InterPro" id="IPR020846">
    <property type="entry name" value="MFS_dom"/>
</dbReference>
<name>A0A9X1T2A9_9ACTN</name>
<dbReference type="GO" id="GO:0022857">
    <property type="term" value="F:transmembrane transporter activity"/>
    <property type="evidence" value="ECO:0007669"/>
    <property type="project" value="InterPro"/>
</dbReference>
<protein>
    <submittedName>
        <fullName evidence="8">MFS transporter</fullName>
    </submittedName>
</protein>
<reference evidence="8" key="1">
    <citation type="submission" date="2021-11" db="EMBL/GenBank/DDBJ databases">
        <title>Streptomyces corallinus and Kineosporia corallina sp. nov., two new coral-derived marine actinobacteria.</title>
        <authorList>
            <person name="Buangrab K."/>
            <person name="Sutthacheep M."/>
            <person name="Yeemin T."/>
            <person name="Harunari E."/>
            <person name="Igarashi Y."/>
            <person name="Sripreechasak P."/>
            <person name="Kanchanasin P."/>
            <person name="Tanasupawat S."/>
            <person name="Phongsopitanun W."/>
        </authorList>
    </citation>
    <scope>NUCLEOTIDE SEQUENCE</scope>
    <source>
        <strain evidence="8">JCM 31032</strain>
    </source>
</reference>
<feature type="transmembrane region" description="Helical" evidence="6">
    <location>
        <begin position="379"/>
        <end position="400"/>
    </location>
</feature>
<feature type="domain" description="Major facilitator superfamily (MFS) profile" evidence="7">
    <location>
        <begin position="34"/>
        <end position="478"/>
    </location>
</feature>
<organism evidence="8 9">
    <name type="scientific">Kineosporia babensis</name>
    <dbReference type="NCBI Taxonomy" id="499548"/>
    <lineage>
        <taxon>Bacteria</taxon>
        <taxon>Bacillati</taxon>
        <taxon>Actinomycetota</taxon>
        <taxon>Actinomycetes</taxon>
        <taxon>Kineosporiales</taxon>
        <taxon>Kineosporiaceae</taxon>
        <taxon>Kineosporia</taxon>
    </lineage>
</organism>
<feature type="transmembrane region" description="Helical" evidence="6">
    <location>
        <begin position="421"/>
        <end position="442"/>
    </location>
</feature>
<feature type="transmembrane region" description="Helical" evidence="6">
    <location>
        <begin position="69"/>
        <end position="88"/>
    </location>
</feature>
<feature type="transmembrane region" description="Helical" evidence="6">
    <location>
        <begin position="454"/>
        <end position="473"/>
    </location>
</feature>
<evidence type="ECO:0000256" key="6">
    <source>
        <dbReference type="SAM" id="Phobius"/>
    </source>
</evidence>
<keyword evidence="9" id="KW-1185">Reference proteome</keyword>
<evidence type="ECO:0000256" key="3">
    <source>
        <dbReference type="ARBA" id="ARBA00022989"/>
    </source>
</evidence>
<dbReference type="PANTHER" id="PTHR23501">
    <property type="entry name" value="MAJOR FACILITATOR SUPERFAMILY"/>
    <property type="match status" value="1"/>
</dbReference>
<feature type="transmembrane region" description="Helical" evidence="6">
    <location>
        <begin position="100"/>
        <end position="119"/>
    </location>
</feature>
<comment type="caution">
    <text evidence="8">The sequence shown here is derived from an EMBL/GenBank/DDBJ whole genome shotgun (WGS) entry which is preliminary data.</text>
</comment>
<feature type="transmembrane region" description="Helical" evidence="6">
    <location>
        <begin position="125"/>
        <end position="145"/>
    </location>
</feature>